<proteinExistence type="predicted"/>
<dbReference type="STRING" id="877500.GCA_000935065_02932"/>
<dbReference type="SMART" id="SM00862">
    <property type="entry name" value="Trans_reg_C"/>
    <property type="match status" value="1"/>
</dbReference>
<dbReference type="RefSeq" id="WP_129081548.1">
    <property type="nucleotide sequence ID" value="NZ_CP041070.1"/>
</dbReference>
<dbReference type="SMART" id="SM00448">
    <property type="entry name" value="REC"/>
    <property type="match status" value="1"/>
</dbReference>
<dbReference type="PROSITE" id="PS50110">
    <property type="entry name" value="RESPONSE_REGULATORY"/>
    <property type="match status" value="1"/>
</dbReference>
<evidence type="ECO:0000259" key="8">
    <source>
        <dbReference type="PROSITE" id="PS50110"/>
    </source>
</evidence>
<name>A0A4Q0Y1T7_9BACT</name>
<dbReference type="GO" id="GO:0032993">
    <property type="term" value="C:protein-DNA complex"/>
    <property type="evidence" value="ECO:0007669"/>
    <property type="project" value="TreeGrafter"/>
</dbReference>
<evidence type="ECO:0000313" key="10">
    <source>
        <dbReference type="EMBL" id="RXJ64046.1"/>
    </source>
</evidence>
<evidence type="ECO:0000313" key="11">
    <source>
        <dbReference type="Proteomes" id="UP000290191"/>
    </source>
</evidence>
<dbReference type="GO" id="GO:0006355">
    <property type="term" value="P:regulation of DNA-templated transcription"/>
    <property type="evidence" value="ECO:0007669"/>
    <property type="project" value="InterPro"/>
</dbReference>
<keyword evidence="5" id="KW-0804">Transcription</keyword>
<dbReference type="Pfam" id="PF00072">
    <property type="entry name" value="Response_reg"/>
    <property type="match status" value="1"/>
</dbReference>
<dbReference type="OrthoDB" id="8912111at2"/>
<dbReference type="CDD" id="cd00383">
    <property type="entry name" value="trans_reg_C"/>
    <property type="match status" value="1"/>
</dbReference>
<dbReference type="PROSITE" id="PS51755">
    <property type="entry name" value="OMPR_PHOB"/>
    <property type="match status" value="1"/>
</dbReference>
<evidence type="ECO:0000256" key="5">
    <source>
        <dbReference type="ARBA" id="ARBA00023163"/>
    </source>
</evidence>
<dbReference type="InterPro" id="IPR011006">
    <property type="entry name" value="CheY-like_superfamily"/>
</dbReference>
<keyword evidence="4 7" id="KW-0238">DNA-binding</keyword>
<organism evidence="10 11">
    <name type="scientific">Halarcobacter anaerophilus</name>
    <dbReference type="NCBI Taxonomy" id="877500"/>
    <lineage>
        <taxon>Bacteria</taxon>
        <taxon>Pseudomonadati</taxon>
        <taxon>Campylobacterota</taxon>
        <taxon>Epsilonproteobacteria</taxon>
        <taxon>Campylobacterales</taxon>
        <taxon>Arcobacteraceae</taxon>
        <taxon>Halarcobacter</taxon>
    </lineage>
</organism>
<evidence type="ECO:0000256" key="6">
    <source>
        <dbReference type="PROSITE-ProRule" id="PRU00169"/>
    </source>
</evidence>
<dbReference type="InterPro" id="IPR036388">
    <property type="entry name" value="WH-like_DNA-bd_sf"/>
</dbReference>
<feature type="domain" description="OmpR/PhoB-type" evidence="9">
    <location>
        <begin position="123"/>
        <end position="218"/>
    </location>
</feature>
<dbReference type="GO" id="GO:0000156">
    <property type="term" value="F:phosphorelay response regulator activity"/>
    <property type="evidence" value="ECO:0007669"/>
    <property type="project" value="TreeGrafter"/>
</dbReference>
<keyword evidence="2" id="KW-0902">Two-component regulatory system</keyword>
<dbReference type="Pfam" id="PF00486">
    <property type="entry name" value="Trans_reg_C"/>
    <property type="match status" value="1"/>
</dbReference>
<dbReference type="InterPro" id="IPR039420">
    <property type="entry name" value="WalR-like"/>
</dbReference>
<dbReference type="Gene3D" id="1.10.10.10">
    <property type="entry name" value="Winged helix-like DNA-binding domain superfamily/Winged helix DNA-binding domain"/>
    <property type="match status" value="1"/>
</dbReference>
<dbReference type="PANTHER" id="PTHR48111:SF21">
    <property type="entry name" value="DNA-BINDING DUAL MASTER TRANSCRIPTIONAL REGULATOR RPAA"/>
    <property type="match status" value="1"/>
</dbReference>
<evidence type="ECO:0000256" key="4">
    <source>
        <dbReference type="ARBA" id="ARBA00023125"/>
    </source>
</evidence>
<dbReference type="SUPFAM" id="SSF52172">
    <property type="entry name" value="CheY-like"/>
    <property type="match status" value="1"/>
</dbReference>
<comment type="caution">
    <text evidence="10">The sequence shown here is derived from an EMBL/GenBank/DDBJ whole genome shotgun (WGS) entry which is preliminary data.</text>
</comment>
<dbReference type="GO" id="GO:0005829">
    <property type="term" value="C:cytosol"/>
    <property type="evidence" value="ECO:0007669"/>
    <property type="project" value="TreeGrafter"/>
</dbReference>
<sequence>MKILLLEDDLILNEIIEEFLQELGYEVTCVFDGMQASEIIYENPFDLLILDVNVPTLTGFEFLKNLRDNEITTPAIFITSLNSVEDVEEGFKSGADDYLKKPFELKELELRINNIKRLLHLEDEEIEISKDIKFNSKLNYINNNSIKTKLPLKEAQILKYLINNANRCISQDELSSNIWSYETSPTSSTIRTYIKNIRKVLGEEFIETIKGVGYRFNKK</sequence>
<dbReference type="AlphaFoldDB" id="A0A4Q0Y1T7"/>
<keyword evidence="3" id="KW-0805">Transcription regulation</keyword>
<evidence type="ECO:0000256" key="2">
    <source>
        <dbReference type="ARBA" id="ARBA00023012"/>
    </source>
</evidence>
<dbReference type="Proteomes" id="UP000290191">
    <property type="component" value="Unassembled WGS sequence"/>
</dbReference>
<feature type="domain" description="Response regulatory" evidence="8">
    <location>
        <begin position="2"/>
        <end position="116"/>
    </location>
</feature>
<gene>
    <name evidence="10" type="ORF">CRV06_03650</name>
</gene>
<dbReference type="EMBL" id="PDKO01000002">
    <property type="protein sequence ID" value="RXJ64046.1"/>
    <property type="molecule type" value="Genomic_DNA"/>
</dbReference>
<keyword evidence="1 6" id="KW-0597">Phosphoprotein</keyword>
<feature type="DNA-binding region" description="OmpR/PhoB-type" evidence="7">
    <location>
        <begin position="123"/>
        <end position="218"/>
    </location>
</feature>
<feature type="modified residue" description="4-aspartylphosphate" evidence="6">
    <location>
        <position position="51"/>
    </location>
</feature>
<evidence type="ECO:0000256" key="1">
    <source>
        <dbReference type="ARBA" id="ARBA00022553"/>
    </source>
</evidence>
<evidence type="ECO:0000256" key="7">
    <source>
        <dbReference type="PROSITE-ProRule" id="PRU01091"/>
    </source>
</evidence>
<reference evidence="10 11" key="1">
    <citation type="submission" date="2017-10" db="EMBL/GenBank/DDBJ databases">
        <title>Genomics of the genus Arcobacter.</title>
        <authorList>
            <person name="Perez-Cataluna A."/>
            <person name="Figueras M.J."/>
        </authorList>
    </citation>
    <scope>NUCLEOTIDE SEQUENCE [LARGE SCALE GENOMIC DNA]</scope>
    <source>
        <strain evidence="10 11">DSM 24636</strain>
    </source>
</reference>
<dbReference type="Gene3D" id="3.40.50.2300">
    <property type="match status" value="1"/>
</dbReference>
<keyword evidence="11" id="KW-1185">Reference proteome</keyword>
<dbReference type="GO" id="GO:0000976">
    <property type="term" value="F:transcription cis-regulatory region binding"/>
    <property type="evidence" value="ECO:0007669"/>
    <property type="project" value="TreeGrafter"/>
</dbReference>
<dbReference type="InterPro" id="IPR001789">
    <property type="entry name" value="Sig_transdc_resp-reg_receiver"/>
</dbReference>
<dbReference type="PANTHER" id="PTHR48111">
    <property type="entry name" value="REGULATOR OF RPOS"/>
    <property type="match status" value="1"/>
</dbReference>
<evidence type="ECO:0000256" key="3">
    <source>
        <dbReference type="ARBA" id="ARBA00023015"/>
    </source>
</evidence>
<protein>
    <submittedName>
        <fullName evidence="10">DNA-binding response regulator</fullName>
    </submittedName>
</protein>
<evidence type="ECO:0000259" key="9">
    <source>
        <dbReference type="PROSITE" id="PS51755"/>
    </source>
</evidence>
<accession>A0A4Q0Y1T7</accession>
<dbReference type="InterPro" id="IPR001867">
    <property type="entry name" value="OmpR/PhoB-type_DNA-bd"/>
</dbReference>